<dbReference type="PANTHER" id="PTHR46282:SF2">
    <property type="entry name" value="LEUCINE-RICH MELANOCYTE DIFFERENTIATION-ASSOCIATED PROTEIN"/>
    <property type="match status" value="1"/>
</dbReference>
<organism evidence="1 2">
    <name type="scientific">Brassicogethes aeneus</name>
    <name type="common">Rape pollen beetle</name>
    <name type="synonym">Meligethes aeneus</name>
    <dbReference type="NCBI Taxonomy" id="1431903"/>
    <lineage>
        <taxon>Eukaryota</taxon>
        <taxon>Metazoa</taxon>
        <taxon>Ecdysozoa</taxon>
        <taxon>Arthropoda</taxon>
        <taxon>Hexapoda</taxon>
        <taxon>Insecta</taxon>
        <taxon>Pterygota</taxon>
        <taxon>Neoptera</taxon>
        <taxon>Endopterygota</taxon>
        <taxon>Coleoptera</taxon>
        <taxon>Polyphaga</taxon>
        <taxon>Cucujiformia</taxon>
        <taxon>Nitidulidae</taxon>
        <taxon>Meligethinae</taxon>
        <taxon>Brassicogethes</taxon>
    </lineage>
</organism>
<dbReference type="AlphaFoldDB" id="A0A9P0BAZ4"/>
<dbReference type="EMBL" id="OV121137">
    <property type="protein sequence ID" value="CAH0558864.1"/>
    <property type="molecule type" value="Genomic_DNA"/>
</dbReference>
<evidence type="ECO:0000313" key="1">
    <source>
        <dbReference type="EMBL" id="CAH0558864.1"/>
    </source>
</evidence>
<dbReference type="InterPro" id="IPR043313">
    <property type="entry name" value="LRMDA"/>
</dbReference>
<dbReference type="PANTHER" id="PTHR46282">
    <property type="entry name" value="LEUCINE-RICH MELANOCYTE DIFFERENTIATION-ASSOCIATED PROTEIN"/>
    <property type="match status" value="1"/>
</dbReference>
<evidence type="ECO:0008006" key="3">
    <source>
        <dbReference type="Google" id="ProtNLM"/>
    </source>
</evidence>
<dbReference type="Proteomes" id="UP001154078">
    <property type="component" value="Chromosome 6"/>
</dbReference>
<protein>
    <recommendedName>
        <fullName evidence="3">Leucine-rich melanocyte differentiation-associated protein</fullName>
    </recommendedName>
</protein>
<dbReference type="OrthoDB" id="272149at2759"/>
<name>A0A9P0BAZ4_BRAAE</name>
<dbReference type="InterPro" id="IPR032675">
    <property type="entry name" value="LRR_dom_sf"/>
</dbReference>
<sequence>MCEKQSTVLVIYNYNIDLETRTLLKIPTSKYPLINNSNHSYLYFSMHLNKIDGKKHEKLCYSGQKCEKIPEAIVKLYGTKVQSLDLSYNELHTLRGLEGFPLLKELVLDNNQLTDSIVLPYLPYLHTLSLNKNNIDDLEVLLIKINHNLPMLNYLSLLGNKACPNKLSNLDSDEEDYQRYRHYVLYHLPSLKFLDSSKVTDMERKEARRTGQFMKIIRPKTCEVKESKEEKEDPFTPLPKNIRRPEDFKGVYGKCRFRYSGKHSEGNRFISNNDL</sequence>
<accession>A0A9P0BAZ4</accession>
<dbReference type="SUPFAM" id="SSF52058">
    <property type="entry name" value="L domain-like"/>
    <property type="match status" value="1"/>
</dbReference>
<proteinExistence type="predicted"/>
<dbReference type="FunFam" id="3.80.10.10:FF:000793">
    <property type="entry name" value="Leucine rich melanocyte differentiation associated"/>
    <property type="match status" value="1"/>
</dbReference>
<reference evidence="1" key="1">
    <citation type="submission" date="2021-12" db="EMBL/GenBank/DDBJ databases">
        <authorList>
            <person name="King R."/>
        </authorList>
    </citation>
    <scope>NUCLEOTIDE SEQUENCE</scope>
</reference>
<keyword evidence="2" id="KW-1185">Reference proteome</keyword>
<gene>
    <name evidence="1" type="ORF">MELIAE_LOCUS9099</name>
</gene>
<evidence type="ECO:0000313" key="2">
    <source>
        <dbReference type="Proteomes" id="UP001154078"/>
    </source>
</evidence>
<dbReference type="Pfam" id="PF14580">
    <property type="entry name" value="LRR_9"/>
    <property type="match status" value="1"/>
</dbReference>
<dbReference type="Gene3D" id="3.80.10.10">
    <property type="entry name" value="Ribonuclease Inhibitor"/>
    <property type="match status" value="1"/>
</dbReference>